<gene>
    <name evidence="2" type="ORF">METZ01_LOCUS439916</name>
</gene>
<dbReference type="Gene3D" id="3.30.930.10">
    <property type="entry name" value="Bira Bifunctional Protein, Domain 2"/>
    <property type="match status" value="1"/>
</dbReference>
<protein>
    <recommendedName>
        <fullName evidence="1">BPL/LPL catalytic domain-containing protein</fullName>
    </recommendedName>
</protein>
<name>A0A382YUX4_9ZZZZ</name>
<accession>A0A382YUX4</accession>
<dbReference type="PANTHER" id="PTHR43679">
    <property type="entry name" value="OCTANOYLTRANSFERASE LIPM-RELATED"/>
    <property type="match status" value="1"/>
</dbReference>
<feature type="non-terminal residue" evidence="2">
    <location>
        <position position="162"/>
    </location>
</feature>
<evidence type="ECO:0000259" key="1">
    <source>
        <dbReference type="PROSITE" id="PS51733"/>
    </source>
</evidence>
<dbReference type="SUPFAM" id="SSF55681">
    <property type="entry name" value="Class II aaRS and biotin synthetases"/>
    <property type="match status" value="1"/>
</dbReference>
<dbReference type="InterPro" id="IPR004143">
    <property type="entry name" value="BPL_LPL_catalytic"/>
</dbReference>
<dbReference type="InterPro" id="IPR045864">
    <property type="entry name" value="aa-tRNA-synth_II/BPL/LPL"/>
</dbReference>
<sequence>MEEWRVIEDSPRDGASNMAIDKAILAACESGEVPPTLRLYSWKQPTLTVGYAQDIDREIDFGRCRELGVQVVRRPTGGRAILHHHEVTYSLAAPVPHPKFPSSLQGAYKIIARALIEGLEKLGVKDAVLANVRKADRRQFFPRSPLCLSSISHWEIAVQGAK</sequence>
<reference evidence="2" key="1">
    <citation type="submission" date="2018-05" db="EMBL/GenBank/DDBJ databases">
        <authorList>
            <person name="Lanie J.A."/>
            <person name="Ng W.-L."/>
            <person name="Kazmierczak K.M."/>
            <person name="Andrzejewski T.M."/>
            <person name="Davidsen T.M."/>
            <person name="Wayne K.J."/>
            <person name="Tettelin H."/>
            <person name="Glass J.I."/>
            <person name="Rusch D."/>
            <person name="Podicherti R."/>
            <person name="Tsui H.-C.T."/>
            <person name="Winkler M.E."/>
        </authorList>
    </citation>
    <scope>NUCLEOTIDE SEQUENCE</scope>
</reference>
<dbReference type="AlphaFoldDB" id="A0A382YUX4"/>
<dbReference type="InterPro" id="IPR050664">
    <property type="entry name" value="Octanoyltrans_LipM/LipL"/>
</dbReference>
<dbReference type="Pfam" id="PF21948">
    <property type="entry name" value="LplA-B_cat"/>
    <property type="match status" value="1"/>
</dbReference>
<evidence type="ECO:0000313" key="2">
    <source>
        <dbReference type="EMBL" id="SVD87062.1"/>
    </source>
</evidence>
<dbReference type="PROSITE" id="PS51733">
    <property type="entry name" value="BPL_LPL_CATALYTIC"/>
    <property type="match status" value="1"/>
</dbReference>
<dbReference type="PANTHER" id="PTHR43679:SF2">
    <property type="entry name" value="OCTANOYL-[GCVH]:PROTEIN N-OCTANOYLTRANSFERASE"/>
    <property type="match status" value="1"/>
</dbReference>
<organism evidence="2">
    <name type="scientific">marine metagenome</name>
    <dbReference type="NCBI Taxonomy" id="408172"/>
    <lineage>
        <taxon>unclassified sequences</taxon>
        <taxon>metagenomes</taxon>
        <taxon>ecological metagenomes</taxon>
    </lineage>
</organism>
<proteinExistence type="predicted"/>
<feature type="domain" description="BPL/LPL catalytic" evidence="1">
    <location>
        <begin position="31"/>
        <end position="162"/>
    </location>
</feature>
<dbReference type="EMBL" id="UINC01178737">
    <property type="protein sequence ID" value="SVD87062.1"/>
    <property type="molecule type" value="Genomic_DNA"/>
</dbReference>